<feature type="chain" id="PRO_5047122658" evidence="2">
    <location>
        <begin position="18"/>
        <end position="608"/>
    </location>
</feature>
<dbReference type="EMBL" id="AP027041">
    <property type="protein sequence ID" value="BDU15914.1"/>
    <property type="molecule type" value="Genomic_DNA"/>
</dbReference>
<accession>A0ABM8DBF4</accession>
<dbReference type="InterPro" id="IPR010281">
    <property type="entry name" value="DUF885"/>
</dbReference>
<proteinExistence type="predicted"/>
<sequence length="608" mass="68598">MKLRPLLLALSVSAAVAGCSKPAPDTAATDKPAATQNAQSPQARADQLNKLYTEFWEATLKNNPVLATFTGDTRYNAELPDFGSQQYRDEQKKFLQDWLAKVEAVGSEGLTGQDLLNYEIFTKDAKDQIESFQFPGWMTPVNQMDSTASLAVQFGSGSGAQPFKTVQDYDNWLARGARIPVLFDTEIANMKQGIAAGVVQPKALMEKVVPQLDALIKDKPEDTLFWGPITNFPKEFSDADKQRLTEAYRKMIAEQLMPAYKKLRAFIQDEYLPKTRDTFGLDKLPNGAAWYAFNAKQSTTTDLTPAQIHQIGLDEVARIHGEMQKVMTEVGFKGSLQDFFKYVQTDKKFEFKSQDELLKYYRGLEAKVNEKIPTQFSVVPKSPFEIRPVEPFREKSAAGGQYYPPSEDGTRPGIFYVNTYDLPSRKIWDAEDLYLHEAIPGHHFQIATQIELKDLPAFRRWSIQSAFAEGWGLYAESLGKDLGVYTDPYSYFGYLQNELWRAIRLVTDTGLHSKGWTRDQVIAYMKENSAVSDTTAVAEAERYIAWPGQALAYKIGELKIKELRAKAEKELGAKFDVREFHNEVLKDGAVPLAVLEQKIDRWIASKKG</sequence>
<dbReference type="PROSITE" id="PS51257">
    <property type="entry name" value="PROKAR_LIPOPROTEIN"/>
    <property type="match status" value="1"/>
</dbReference>
<dbReference type="PANTHER" id="PTHR33361">
    <property type="entry name" value="GLR0591 PROTEIN"/>
    <property type="match status" value="1"/>
</dbReference>
<name>A0ABM8DBF4_9GAMM</name>
<dbReference type="PANTHER" id="PTHR33361:SF16">
    <property type="entry name" value="DUF885 DOMAIN-CONTAINING PROTEIN"/>
    <property type="match status" value="1"/>
</dbReference>
<evidence type="ECO:0000256" key="2">
    <source>
        <dbReference type="SAM" id="SignalP"/>
    </source>
</evidence>
<evidence type="ECO:0000313" key="3">
    <source>
        <dbReference type="EMBL" id="BDU15914.1"/>
    </source>
</evidence>
<organism evidence="3 4">
    <name type="scientific">Lysobacter auxotrophicus</name>
    <dbReference type="NCBI Taxonomy" id="2992573"/>
    <lineage>
        <taxon>Bacteria</taxon>
        <taxon>Pseudomonadati</taxon>
        <taxon>Pseudomonadota</taxon>
        <taxon>Gammaproteobacteria</taxon>
        <taxon>Lysobacterales</taxon>
        <taxon>Lysobacteraceae</taxon>
        <taxon>Lysobacter</taxon>
    </lineage>
</organism>
<evidence type="ECO:0000313" key="4">
    <source>
        <dbReference type="Proteomes" id="UP001317822"/>
    </source>
</evidence>
<dbReference type="Pfam" id="PF05960">
    <property type="entry name" value="DUF885"/>
    <property type="match status" value="1"/>
</dbReference>
<reference evidence="3 4" key="1">
    <citation type="journal article" date="2023" name="Int. J. Syst. Evol. Microbiol.">
        <title>Physiological and genomic analyses of cobalamin (vitamin B12)-auxotrophy of Lysobacter auxotrophicus sp. nov., a methionine-auxotrophic chitinolytic bacterium isolated from chitin-treated soil.</title>
        <authorList>
            <person name="Saito A."/>
            <person name="Dohra H."/>
            <person name="Hamada M."/>
            <person name="Moriuchi R."/>
            <person name="Kotsuchibashi Y."/>
            <person name="Mori K."/>
        </authorList>
    </citation>
    <scope>NUCLEOTIDE SEQUENCE [LARGE SCALE GENOMIC DNA]</scope>
    <source>
        <strain evidence="3 4">5-21a</strain>
    </source>
</reference>
<dbReference type="Proteomes" id="UP001317822">
    <property type="component" value="Chromosome"/>
</dbReference>
<feature type="region of interest" description="Disordered" evidence="1">
    <location>
        <begin position="21"/>
        <end position="42"/>
    </location>
</feature>
<feature type="signal peptide" evidence="2">
    <location>
        <begin position="1"/>
        <end position="17"/>
    </location>
</feature>
<keyword evidence="4" id="KW-1185">Reference proteome</keyword>
<keyword evidence="2" id="KW-0732">Signal</keyword>
<gene>
    <name evidence="3" type="ORF">LA521A_11150</name>
</gene>
<protein>
    <submittedName>
        <fullName evidence="3">DUF885 family protein</fullName>
    </submittedName>
</protein>
<evidence type="ECO:0000256" key="1">
    <source>
        <dbReference type="SAM" id="MobiDB-lite"/>
    </source>
</evidence>
<dbReference type="RefSeq" id="WP_281781351.1">
    <property type="nucleotide sequence ID" value="NZ_AP027041.1"/>
</dbReference>
<feature type="compositionally biased region" description="Low complexity" evidence="1">
    <location>
        <begin position="21"/>
        <end position="35"/>
    </location>
</feature>